<dbReference type="Gene3D" id="3.90.550.10">
    <property type="entry name" value="Spore Coat Polysaccharide Biosynthesis Protein SpsA, Chain A"/>
    <property type="match status" value="1"/>
</dbReference>
<dbReference type="SUPFAM" id="SSF53448">
    <property type="entry name" value="Nucleotide-diphospho-sugar transferases"/>
    <property type="match status" value="1"/>
</dbReference>
<feature type="domain" description="Glycosyltransferase 2-like" evidence="1">
    <location>
        <begin position="8"/>
        <end position="172"/>
    </location>
</feature>
<sequence>MNKTKVDVIIPVYHPGKEFEKIIDRLEKQIYKVDHIILLHTRDGQSLENLKQKYNNIVIVEIEPEEFDHAATRDRGIRISGADIVICMTQDACPDNDRLTEELVHALDNDRIAVAYARQLPRKESTILERYTRQFNYPAESREKTKADLKDIGIKTYFCSDVCAAYNRKKYIENGGFVKKAIFNEDMLYAAKVIQNGESIYYNAEARVIHSHNYNFMQQFHRNFDMAVSQAEHPEIFEGISSEKEGMKLVKNTMKYLAHQGKPWMIWKLFTDCVAKYSGYFLGKRYHRLSKKIILKCTMNPRYWR</sequence>
<comment type="caution">
    <text evidence="2">The sequence shown here is derived from an EMBL/GenBank/DDBJ whole genome shotgun (WGS) entry which is preliminary data.</text>
</comment>
<organism evidence="2 3">
    <name type="scientific">Dorea amylophila</name>
    <dbReference type="NCBI Taxonomy" id="2981789"/>
    <lineage>
        <taxon>Bacteria</taxon>
        <taxon>Bacillati</taxon>
        <taxon>Bacillota</taxon>
        <taxon>Clostridia</taxon>
        <taxon>Lachnospirales</taxon>
        <taxon>Lachnospiraceae</taxon>
        <taxon>Dorea</taxon>
    </lineage>
</organism>
<accession>A0ABW8AXK0</accession>
<reference evidence="2 3" key="1">
    <citation type="submission" date="2024-08" db="EMBL/GenBank/DDBJ databases">
        <authorList>
            <person name="Vancuren S.J."/>
            <person name="Allen-Vercoe E."/>
        </authorList>
    </citation>
    <scope>NUCLEOTIDE SEQUENCE [LARGE SCALE GENOMIC DNA]</scope>
    <source>
        <strain evidence="2 3">16-6-I_42_FAA</strain>
    </source>
</reference>
<name>A0ABW8AXK0_9FIRM</name>
<evidence type="ECO:0000313" key="2">
    <source>
        <dbReference type="EMBL" id="MFI7845107.1"/>
    </source>
</evidence>
<dbReference type="CDD" id="cd00761">
    <property type="entry name" value="Glyco_tranf_GTA_type"/>
    <property type="match status" value="1"/>
</dbReference>
<evidence type="ECO:0000313" key="3">
    <source>
        <dbReference type="Proteomes" id="UP001614216"/>
    </source>
</evidence>
<gene>
    <name evidence="2" type="ORF">ACIF0M_06075</name>
</gene>
<dbReference type="Pfam" id="PF00535">
    <property type="entry name" value="Glycos_transf_2"/>
    <property type="match status" value="1"/>
</dbReference>
<dbReference type="InterPro" id="IPR029044">
    <property type="entry name" value="Nucleotide-diphossugar_trans"/>
</dbReference>
<dbReference type="Proteomes" id="UP001614216">
    <property type="component" value="Unassembled WGS sequence"/>
</dbReference>
<proteinExistence type="predicted"/>
<dbReference type="EMBL" id="JBITRD010000007">
    <property type="protein sequence ID" value="MFI7845107.1"/>
    <property type="molecule type" value="Genomic_DNA"/>
</dbReference>
<dbReference type="InterPro" id="IPR001173">
    <property type="entry name" value="Glyco_trans_2-like"/>
</dbReference>
<dbReference type="RefSeq" id="WP_396569480.1">
    <property type="nucleotide sequence ID" value="NZ_JBITRD010000007.1"/>
</dbReference>
<keyword evidence="3" id="KW-1185">Reference proteome</keyword>
<evidence type="ECO:0000259" key="1">
    <source>
        <dbReference type="Pfam" id="PF00535"/>
    </source>
</evidence>
<protein>
    <submittedName>
        <fullName evidence="2">Glycosyltransferase family 2 protein</fullName>
    </submittedName>
</protein>